<reference evidence="3 4" key="1">
    <citation type="journal article" date="2021" name="Microbiol. Resour. Announc.">
        <title>Complete Genome Sequences of Two Rhodococcus sp. Strains with Large and Linear Chromosomes, Isolated from Apple Rhizosphere.</title>
        <authorList>
            <person name="Benning S."/>
            <person name="Brugnone N."/>
            <person name="Siani R."/>
            <person name="Kublik S."/>
            <person name="Schloter M."/>
            <person name="Rad V."/>
        </authorList>
    </citation>
    <scope>NUCLEOTIDE SEQUENCE [LARGE SCALE GENOMIC DNA]</scope>
    <source>
        <strain evidence="3 4">R79</strain>
    </source>
</reference>
<dbReference type="Pfam" id="PF05729">
    <property type="entry name" value="NACHT"/>
    <property type="match status" value="1"/>
</dbReference>
<dbReference type="SUPFAM" id="SSF52540">
    <property type="entry name" value="P-loop containing nucleoside triphosphate hydrolases"/>
    <property type="match status" value="1"/>
</dbReference>
<dbReference type="InterPro" id="IPR007111">
    <property type="entry name" value="NACHT_NTPase"/>
</dbReference>
<keyword evidence="3" id="KW-0614">Plasmid</keyword>
<geneLocation type="plasmid" evidence="3 4">
    <name>unnamed5</name>
</geneLocation>
<keyword evidence="4" id="KW-1185">Reference proteome</keyword>
<gene>
    <name evidence="3" type="ORF">JWS13_02240</name>
</gene>
<evidence type="ECO:0000313" key="3">
    <source>
        <dbReference type="EMBL" id="QSE87461.1"/>
    </source>
</evidence>
<organism evidence="3 4">
    <name type="scientific">Rhodococcus pseudokoreensis</name>
    <dbReference type="NCBI Taxonomy" id="2811421"/>
    <lineage>
        <taxon>Bacteria</taxon>
        <taxon>Bacillati</taxon>
        <taxon>Actinomycetota</taxon>
        <taxon>Actinomycetes</taxon>
        <taxon>Mycobacteriales</taxon>
        <taxon>Nocardiaceae</taxon>
        <taxon>Rhodococcus</taxon>
    </lineage>
</organism>
<evidence type="ECO:0000256" key="1">
    <source>
        <dbReference type="SAM" id="MobiDB-lite"/>
    </source>
</evidence>
<evidence type="ECO:0000259" key="2">
    <source>
        <dbReference type="Pfam" id="PF05729"/>
    </source>
</evidence>
<accession>A0A974ZR89</accession>
<reference evidence="3 4" key="2">
    <citation type="journal article" date="2022" name="Arch. Microbiol.">
        <title>Rhodococcus pseudokoreensis sp. nov. isolated from the rhizosphere of young M26 apple rootstocks.</title>
        <authorList>
            <person name="Kampfer P."/>
            <person name="Glaeser S.P."/>
            <person name="Blom J."/>
            <person name="Wolf J."/>
            <person name="Benning S."/>
            <person name="Schloter M."/>
            <person name="Neumann-Schaal M."/>
        </authorList>
    </citation>
    <scope>NUCLEOTIDE SEQUENCE [LARGE SCALE GENOMIC DNA]</scope>
    <source>
        <strain evidence="3 4">R79</strain>
    </source>
</reference>
<proteinExistence type="predicted"/>
<protein>
    <submittedName>
        <fullName evidence="3">NACHT domain-containing protein</fullName>
    </submittedName>
</protein>
<dbReference type="Gene3D" id="3.40.50.300">
    <property type="entry name" value="P-loop containing nucleotide triphosphate hydrolases"/>
    <property type="match status" value="1"/>
</dbReference>
<dbReference type="Proteomes" id="UP000662986">
    <property type="component" value="Plasmid unnamed5"/>
</dbReference>
<dbReference type="EMBL" id="CP070614">
    <property type="protein sequence ID" value="QSE87461.1"/>
    <property type="molecule type" value="Genomic_DNA"/>
</dbReference>
<feature type="domain" description="NACHT" evidence="2">
    <location>
        <begin position="347"/>
        <end position="456"/>
    </location>
</feature>
<evidence type="ECO:0000313" key="4">
    <source>
        <dbReference type="Proteomes" id="UP000662986"/>
    </source>
</evidence>
<dbReference type="RefSeq" id="WP_206004202.1">
    <property type="nucleotide sequence ID" value="NZ_CP070614.1"/>
</dbReference>
<feature type="region of interest" description="Disordered" evidence="1">
    <location>
        <begin position="321"/>
        <end position="340"/>
    </location>
</feature>
<sequence>MARDVGQSGRYLYNRLSEKQFQQLCNALLAHSFPDTICYPVGHSDGGRDAVRRTGGRSVIYQVKWTSKPQQNPVSWLTAAIKGEADDIRRLVAEGAEEYYLMTSVAGTAVPGRGTMDKLDERLEEYSAEFGIPVHCWWQSNIDARVDAAPAELKWAYQEMLAGVDAVRYLIEADNLAAKDQDLRTLLRAVLATQWQEDVKVKFKQAELEAHHLIDLFIDVEAVQVALPRRAMQLSHLKHRQNLGGAAAYLLATDKPLTLVRGEPGQGKSTLGQYLCQVHRSAFLADDGYRLGDSRLKEPDVPRLPLRLDLRDYATWLGGEDPFADEDDNNNTRKKKRRERKPGSLELFLAEFLLARGGGLPATVETVRDVLHRFPMLVVLDGLDEVARVQTRTRVVKEIDEFTARLGTNSLSAPQVVVTTRPNASGMAEPSPDTFETIALSRLSASLRTEYLRKWADTHAIHGRDRRDLERTFRQRSSEPHILQLADNPMQLTILLYLMRKRGNSVPAARTDLYTSYMETFLDRETAKTPSVDEYRDDLEEVTAYLGWHLQSLAESAGGNGQLATKALRRAILVYLDAVEKETKLVDALFTAVTDRVWALTSKIQGTFEFDVQPLREYFAARFLNDFAGADVRGFDKSTVLRALVRRPYWLNTSRFYAGFAKPNELAGLVEALEEEFEEGVRPLQVRLAAWTLLADGVFSARPRTQRNVVELVTDDLSIRLLAHTMASSPETPMLAYDRGGRELAEQLQKHLAADPESALTPERTAIVKRFQDREAFNDWWQTELMAASGRRQIAWLQLGAPVQAGMHVKPEKVSELDLREDSAVEAAVEAGIMPDPESPLEERMIQAVLTGQCSDSEGGGWSVASDLIKLCAPRHHLRKALELCKRDEDDDEQPFYRAVVGHCDTGISDSARQAAMRRLRARDARFAQLQRALRFNRGQAGTTSPWGNTARALSTIYGPCWLAAEIAVIGAVLPTAKFRTGVDITRNSNALGNAADYGRLLQDIRFNRAKSEWWSEQFAEYDDPLSRATWALALLAGGSGEVVLANIANLAAAAKTLPSPMLSAMVAGSSRLGASGLARKLGDGVVAAAVDISSVVGLLVAHHATHLDFAVDLPEFTNQQLSELSKFGTSGWPALRALSVRMLKSPSEEVLAGLRAHGPAAVLPPVFIELGSKYEERILNSPANFPLEWVLAAEQRVSRDAGNEPLEKVAADHNWFSL</sequence>
<dbReference type="InterPro" id="IPR027417">
    <property type="entry name" value="P-loop_NTPase"/>
</dbReference>
<name>A0A974ZR89_9NOCA</name>